<dbReference type="CDD" id="cd05266">
    <property type="entry name" value="SDR_a4"/>
    <property type="match status" value="1"/>
</dbReference>
<evidence type="ECO:0000259" key="2">
    <source>
        <dbReference type="Pfam" id="PF01370"/>
    </source>
</evidence>
<organism evidence="3 4">
    <name type="scientific">Pantoea coffeiphila</name>
    <dbReference type="NCBI Taxonomy" id="1465635"/>
    <lineage>
        <taxon>Bacteria</taxon>
        <taxon>Pseudomonadati</taxon>
        <taxon>Pseudomonadota</taxon>
        <taxon>Gammaproteobacteria</taxon>
        <taxon>Enterobacterales</taxon>
        <taxon>Erwiniaceae</taxon>
        <taxon>Pantoea</taxon>
    </lineage>
</organism>
<feature type="domain" description="NAD-dependent epimerase/dehydratase" evidence="2">
    <location>
        <begin position="89"/>
        <end position="214"/>
    </location>
</feature>
<sequence>MKRVAIVGLGWLGMPLGLSLTAAGMQVTGSKTTPDGVEAARMCGIESYVLELNPELVCEADDLAALLSVDALVITLPASRTASGGESYLLAVQQLVDSALAFNIPRIIFTSSTSVYGDRPGLTKESSELLPVSVAGRTLQELENWLHKLPGTSVDILRLAGLVGPKRHPGRFLAGKEGLSNGEQGVNLVHLEDVIEAIRLLLQRPKGGHVYNLCAPVHPSRKEFYPTVARQLGLTPPTFIDDGTGKDGGKIIDGSKICRELGFEYRYPDPGKMPLS</sequence>
<reference evidence="3 4" key="1">
    <citation type="submission" date="2017-10" db="EMBL/GenBank/DDBJ databases">
        <title>Draft genome of two endophytic bacteria isolated from 'guarana' Paullinia cupana (Mart.) Ducke.</title>
        <authorList>
            <person name="Siqueira K.A."/>
            <person name="Liotti R.G."/>
            <person name="Mendes T.A."/>
            <person name="Soares M.A."/>
        </authorList>
    </citation>
    <scope>NUCLEOTIDE SEQUENCE [LARGE SCALE GENOMIC DNA]</scope>
    <source>
        <strain evidence="3 4">342</strain>
    </source>
</reference>
<dbReference type="Gene3D" id="3.40.50.720">
    <property type="entry name" value="NAD(P)-binding Rossmann-like Domain"/>
    <property type="match status" value="1"/>
</dbReference>
<feature type="chain" id="PRO_5015550140" evidence="1">
    <location>
        <begin position="23"/>
        <end position="276"/>
    </location>
</feature>
<dbReference type="InterPro" id="IPR001509">
    <property type="entry name" value="Epimerase_deHydtase"/>
</dbReference>
<dbReference type="AlphaFoldDB" id="A0A2S9IGC9"/>
<dbReference type="Proteomes" id="UP000239181">
    <property type="component" value="Unassembled WGS sequence"/>
</dbReference>
<proteinExistence type="predicted"/>
<dbReference type="RefSeq" id="WP_105591431.1">
    <property type="nucleotide sequence ID" value="NZ_PDET01000002.1"/>
</dbReference>
<comment type="caution">
    <text evidence="3">The sequence shown here is derived from an EMBL/GenBank/DDBJ whole genome shotgun (WGS) entry which is preliminary data.</text>
</comment>
<keyword evidence="4" id="KW-1185">Reference proteome</keyword>
<dbReference type="EMBL" id="PDET01000002">
    <property type="protein sequence ID" value="PRD16851.1"/>
    <property type="molecule type" value="Genomic_DNA"/>
</dbReference>
<evidence type="ECO:0000313" key="3">
    <source>
        <dbReference type="EMBL" id="PRD16851.1"/>
    </source>
</evidence>
<gene>
    <name evidence="3" type="ORF">CQW29_04075</name>
</gene>
<protein>
    <submittedName>
        <fullName evidence="3">NAD(P)-dependent oxidoreductase</fullName>
    </submittedName>
</protein>
<dbReference type="GO" id="GO:0005737">
    <property type="term" value="C:cytoplasm"/>
    <property type="evidence" value="ECO:0007669"/>
    <property type="project" value="TreeGrafter"/>
</dbReference>
<dbReference type="SUPFAM" id="SSF51735">
    <property type="entry name" value="NAD(P)-binding Rossmann-fold domains"/>
    <property type="match status" value="1"/>
</dbReference>
<keyword evidence="1" id="KW-0732">Signal</keyword>
<evidence type="ECO:0000313" key="4">
    <source>
        <dbReference type="Proteomes" id="UP000239181"/>
    </source>
</evidence>
<dbReference type="InterPro" id="IPR036291">
    <property type="entry name" value="NAD(P)-bd_dom_sf"/>
</dbReference>
<accession>A0A2S9IGC9</accession>
<dbReference type="PANTHER" id="PTHR48079:SF6">
    <property type="entry name" value="NAD(P)-BINDING DOMAIN-CONTAINING PROTEIN-RELATED"/>
    <property type="match status" value="1"/>
</dbReference>
<dbReference type="Pfam" id="PF01370">
    <property type="entry name" value="Epimerase"/>
    <property type="match status" value="1"/>
</dbReference>
<evidence type="ECO:0000256" key="1">
    <source>
        <dbReference type="SAM" id="SignalP"/>
    </source>
</evidence>
<dbReference type="InterPro" id="IPR051783">
    <property type="entry name" value="NAD(P)-dependent_oxidoreduct"/>
</dbReference>
<feature type="signal peptide" evidence="1">
    <location>
        <begin position="1"/>
        <end position="22"/>
    </location>
</feature>
<dbReference type="PANTHER" id="PTHR48079">
    <property type="entry name" value="PROTEIN YEEZ"/>
    <property type="match status" value="1"/>
</dbReference>
<dbReference type="GO" id="GO:0004029">
    <property type="term" value="F:aldehyde dehydrogenase (NAD+) activity"/>
    <property type="evidence" value="ECO:0007669"/>
    <property type="project" value="TreeGrafter"/>
</dbReference>
<dbReference type="OrthoDB" id="751203at2"/>
<name>A0A2S9IGC9_9GAMM</name>